<gene>
    <name evidence="8" type="ORF">D5F01_LYC17426</name>
</gene>
<keyword evidence="9" id="KW-1185">Reference proteome</keyword>
<feature type="transmembrane region" description="Helical" evidence="7">
    <location>
        <begin position="201"/>
        <end position="229"/>
    </location>
</feature>
<comment type="similarity">
    <text evidence="2 7">Belongs to the tetraspanin (TM4SF) family.</text>
</comment>
<feature type="transmembrane region" description="Helical" evidence="7">
    <location>
        <begin position="9"/>
        <end position="29"/>
    </location>
</feature>
<comment type="subcellular location">
    <subcellularLocation>
        <location evidence="1 7">Membrane</location>
        <topology evidence="1 7">Multi-pass membrane protein</topology>
    </subcellularLocation>
</comment>
<dbReference type="Pfam" id="PF00335">
    <property type="entry name" value="Tetraspanin"/>
    <property type="match status" value="1"/>
</dbReference>
<dbReference type="PANTHER" id="PTHR19282:SF511">
    <property type="entry name" value="TETRASPANIN"/>
    <property type="match status" value="1"/>
</dbReference>
<dbReference type="Gene3D" id="1.10.1450.10">
    <property type="entry name" value="Tetraspanin"/>
    <property type="match status" value="1"/>
</dbReference>
<evidence type="ECO:0000256" key="6">
    <source>
        <dbReference type="PIRSR" id="PIRSR002419-1"/>
    </source>
</evidence>
<evidence type="ECO:0000256" key="5">
    <source>
        <dbReference type="ARBA" id="ARBA00023136"/>
    </source>
</evidence>
<dbReference type="SUPFAM" id="SSF48652">
    <property type="entry name" value="Tetraspanin"/>
    <property type="match status" value="1"/>
</dbReference>
<keyword evidence="6" id="KW-1015">Disulfide bond</keyword>
<keyword evidence="5 7" id="KW-0472">Membrane</keyword>
<protein>
    <recommendedName>
        <fullName evidence="7">Tetraspanin</fullName>
    </recommendedName>
</protein>
<organism evidence="8 9">
    <name type="scientific">Larimichthys crocea</name>
    <name type="common">Large yellow croaker</name>
    <name type="synonym">Pseudosciaena crocea</name>
    <dbReference type="NCBI Taxonomy" id="215358"/>
    <lineage>
        <taxon>Eukaryota</taxon>
        <taxon>Metazoa</taxon>
        <taxon>Chordata</taxon>
        <taxon>Craniata</taxon>
        <taxon>Vertebrata</taxon>
        <taxon>Euteleostomi</taxon>
        <taxon>Actinopterygii</taxon>
        <taxon>Neopterygii</taxon>
        <taxon>Teleostei</taxon>
        <taxon>Neoteleostei</taxon>
        <taxon>Acanthomorphata</taxon>
        <taxon>Eupercaria</taxon>
        <taxon>Sciaenidae</taxon>
        <taxon>Larimichthys</taxon>
    </lineage>
</organism>
<evidence type="ECO:0000256" key="2">
    <source>
        <dbReference type="ARBA" id="ARBA00006840"/>
    </source>
</evidence>
<evidence type="ECO:0000256" key="3">
    <source>
        <dbReference type="ARBA" id="ARBA00022692"/>
    </source>
</evidence>
<keyword evidence="3 7" id="KW-0812">Transmembrane</keyword>
<dbReference type="PRINTS" id="PR00259">
    <property type="entry name" value="TMFOUR"/>
</dbReference>
<dbReference type="EMBL" id="REGW02000017">
    <property type="protein sequence ID" value="KAE8284099.1"/>
    <property type="molecule type" value="Genomic_DNA"/>
</dbReference>
<dbReference type="PIRSF" id="PIRSF002419">
    <property type="entry name" value="Tetraspanin"/>
    <property type="match status" value="1"/>
</dbReference>
<reference evidence="8 9" key="1">
    <citation type="submission" date="2019-07" db="EMBL/GenBank/DDBJ databases">
        <title>Chromosome genome assembly for large yellow croaker.</title>
        <authorList>
            <person name="Xiao S."/>
        </authorList>
    </citation>
    <scope>NUCLEOTIDE SEQUENCE [LARGE SCALE GENOMIC DNA]</scope>
    <source>
        <strain evidence="8">JMULYC20181020</strain>
        <tissue evidence="8">Muscle</tissue>
    </source>
</reference>
<accession>A0A6G0HXY7</accession>
<feature type="transmembrane region" description="Helical" evidence="7">
    <location>
        <begin position="49"/>
        <end position="67"/>
    </location>
</feature>
<feature type="disulfide bond" evidence="6">
    <location>
        <begin position="145"/>
        <end position="169"/>
    </location>
</feature>
<name>A0A6G0HXY7_LARCR</name>
<proteinExistence type="inferred from homology"/>
<dbReference type="Proteomes" id="UP000424527">
    <property type="component" value="Unassembled WGS sequence"/>
</dbReference>
<evidence type="ECO:0000313" key="9">
    <source>
        <dbReference type="Proteomes" id="UP000424527"/>
    </source>
</evidence>
<feature type="transmembrane region" description="Helical" evidence="7">
    <location>
        <begin position="79"/>
        <end position="103"/>
    </location>
</feature>
<comment type="caution">
    <text evidence="8">The sequence shown here is derived from an EMBL/GenBank/DDBJ whole genome shotgun (WGS) entry which is preliminary data.</text>
</comment>
<sequence length="238" mass="25931">MKICSCKCAFVFFNVLFMASGVALIVVGVLQHTTYTQIGTFAGSALSKIAIVLIAVGVTITLVSFLGHIGACFNSSPMVTCFICVLIAIIIMEILTGAAFYFFRSKTALLKMKSAMKKKASGAVHEYSQEKRHAINRIQEKFKCCGAMSPGDWSSSVGWENHDAVPDSCCKEKSDDCGKDLKNAYESGCVEAINIFLLKNLVWVGALCITLGILEVFGVVLGVCFCMTIRRNKYQNIE</sequence>
<dbReference type="InterPro" id="IPR018499">
    <property type="entry name" value="Tetraspanin/Peripherin"/>
</dbReference>
<evidence type="ECO:0000256" key="7">
    <source>
        <dbReference type="RuleBase" id="RU361218"/>
    </source>
</evidence>
<dbReference type="GO" id="GO:0005886">
    <property type="term" value="C:plasma membrane"/>
    <property type="evidence" value="ECO:0007669"/>
    <property type="project" value="TreeGrafter"/>
</dbReference>
<dbReference type="AlphaFoldDB" id="A0A6G0HXY7"/>
<evidence type="ECO:0000256" key="4">
    <source>
        <dbReference type="ARBA" id="ARBA00022989"/>
    </source>
</evidence>
<evidence type="ECO:0000313" key="8">
    <source>
        <dbReference type="EMBL" id="KAE8284099.1"/>
    </source>
</evidence>
<dbReference type="InterPro" id="IPR000301">
    <property type="entry name" value="Tetraspanin_animals"/>
</dbReference>
<dbReference type="InterPro" id="IPR008952">
    <property type="entry name" value="Tetraspanin_EC2_sf"/>
</dbReference>
<dbReference type="PANTHER" id="PTHR19282">
    <property type="entry name" value="TETRASPANIN"/>
    <property type="match status" value="1"/>
</dbReference>
<evidence type="ECO:0000256" key="1">
    <source>
        <dbReference type="ARBA" id="ARBA00004141"/>
    </source>
</evidence>
<keyword evidence="4 7" id="KW-1133">Transmembrane helix</keyword>